<evidence type="ECO:0000313" key="2">
    <source>
        <dbReference type="EMBL" id="KEH15938.1"/>
    </source>
</evidence>
<reference evidence="2 4" key="1">
    <citation type="journal article" date="2011" name="Nature">
        <title>The Medicago genome provides insight into the evolution of rhizobial symbioses.</title>
        <authorList>
            <person name="Young N.D."/>
            <person name="Debelle F."/>
            <person name="Oldroyd G.E."/>
            <person name="Geurts R."/>
            <person name="Cannon S.B."/>
            <person name="Udvardi M.K."/>
            <person name="Benedito V.A."/>
            <person name="Mayer K.F."/>
            <person name="Gouzy J."/>
            <person name="Schoof H."/>
            <person name="Van de Peer Y."/>
            <person name="Proost S."/>
            <person name="Cook D.R."/>
            <person name="Meyers B.C."/>
            <person name="Spannagl M."/>
            <person name="Cheung F."/>
            <person name="De Mita S."/>
            <person name="Krishnakumar V."/>
            <person name="Gundlach H."/>
            <person name="Zhou S."/>
            <person name="Mudge J."/>
            <person name="Bharti A.K."/>
            <person name="Murray J.D."/>
            <person name="Naoumkina M.A."/>
            <person name="Rosen B."/>
            <person name="Silverstein K.A."/>
            <person name="Tang H."/>
            <person name="Rombauts S."/>
            <person name="Zhao P.X."/>
            <person name="Zhou P."/>
            <person name="Barbe V."/>
            <person name="Bardou P."/>
            <person name="Bechner M."/>
            <person name="Bellec A."/>
            <person name="Berger A."/>
            <person name="Berges H."/>
            <person name="Bidwell S."/>
            <person name="Bisseling T."/>
            <person name="Choisne N."/>
            <person name="Couloux A."/>
            <person name="Denny R."/>
            <person name="Deshpande S."/>
            <person name="Dai X."/>
            <person name="Doyle J.J."/>
            <person name="Dudez A.M."/>
            <person name="Farmer A.D."/>
            <person name="Fouteau S."/>
            <person name="Franken C."/>
            <person name="Gibelin C."/>
            <person name="Gish J."/>
            <person name="Goldstein S."/>
            <person name="Gonzalez A.J."/>
            <person name="Green P.J."/>
            <person name="Hallab A."/>
            <person name="Hartog M."/>
            <person name="Hua A."/>
            <person name="Humphray S.J."/>
            <person name="Jeong D.H."/>
            <person name="Jing Y."/>
            <person name="Jocker A."/>
            <person name="Kenton S.M."/>
            <person name="Kim D.J."/>
            <person name="Klee K."/>
            <person name="Lai H."/>
            <person name="Lang C."/>
            <person name="Lin S."/>
            <person name="Macmil S.L."/>
            <person name="Magdelenat G."/>
            <person name="Matthews L."/>
            <person name="McCorrison J."/>
            <person name="Monaghan E.L."/>
            <person name="Mun J.H."/>
            <person name="Najar F.Z."/>
            <person name="Nicholson C."/>
            <person name="Noirot C."/>
            <person name="O'Bleness M."/>
            <person name="Paule C.R."/>
            <person name="Poulain J."/>
            <person name="Prion F."/>
            <person name="Qin B."/>
            <person name="Qu C."/>
            <person name="Retzel E.F."/>
            <person name="Riddle C."/>
            <person name="Sallet E."/>
            <person name="Samain S."/>
            <person name="Samson N."/>
            <person name="Sanders I."/>
            <person name="Saurat O."/>
            <person name="Scarpelli C."/>
            <person name="Schiex T."/>
            <person name="Segurens B."/>
            <person name="Severin A.J."/>
            <person name="Sherrier D.J."/>
            <person name="Shi R."/>
            <person name="Sims S."/>
            <person name="Singer S.R."/>
            <person name="Sinharoy S."/>
            <person name="Sterck L."/>
            <person name="Viollet A."/>
            <person name="Wang B.B."/>
            <person name="Wang K."/>
            <person name="Wang M."/>
            <person name="Wang X."/>
            <person name="Warfsmann J."/>
            <person name="Weissenbach J."/>
            <person name="White D.D."/>
            <person name="White J.D."/>
            <person name="Wiley G.B."/>
            <person name="Wincker P."/>
            <person name="Xing Y."/>
            <person name="Yang L."/>
            <person name="Yao Z."/>
            <person name="Ying F."/>
            <person name="Zhai J."/>
            <person name="Zhou L."/>
            <person name="Zuber A."/>
            <person name="Denarie J."/>
            <person name="Dixon R.A."/>
            <person name="May G.D."/>
            <person name="Schwartz D.C."/>
            <person name="Rogers J."/>
            <person name="Quetier F."/>
            <person name="Town C.D."/>
            <person name="Roe B.A."/>
        </authorList>
    </citation>
    <scope>NUCLEOTIDE SEQUENCE [LARGE SCALE GENOMIC DNA]</scope>
    <source>
        <strain evidence="2">A17</strain>
        <strain evidence="3 4">cv. Jemalong A17</strain>
    </source>
</reference>
<keyword evidence="2" id="KW-0540">Nuclease</keyword>
<dbReference type="EnsemblPlants" id="KEH15938">
    <property type="protein sequence ID" value="KEH15938"/>
    <property type="gene ID" value="MTR_0426s0010"/>
</dbReference>
<reference evidence="3" key="3">
    <citation type="submission" date="2015-06" db="UniProtKB">
        <authorList>
            <consortium name="EnsemblPlants"/>
        </authorList>
    </citation>
    <scope>IDENTIFICATION</scope>
    <source>
        <strain evidence="3">cv. Jemalong A17</strain>
    </source>
</reference>
<dbReference type="Pfam" id="PF03372">
    <property type="entry name" value="Exo_endo_phos"/>
    <property type="match status" value="1"/>
</dbReference>
<dbReference type="GO" id="GO:0004519">
    <property type="term" value="F:endonuclease activity"/>
    <property type="evidence" value="ECO:0007669"/>
    <property type="project" value="UniProtKB-KW"/>
</dbReference>
<feature type="domain" description="Endonuclease/exonuclease/phosphatase" evidence="1">
    <location>
        <begin position="25"/>
        <end position="219"/>
    </location>
</feature>
<evidence type="ECO:0000313" key="4">
    <source>
        <dbReference type="Proteomes" id="UP000002051"/>
    </source>
</evidence>
<accession>A0A072TG45</accession>
<keyword evidence="2" id="KW-0255">Endonuclease</keyword>
<evidence type="ECO:0000313" key="3">
    <source>
        <dbReference type="EnsemblPlants" id="KEH15938"/>
    </source>
</evidence>
<dbReference type="Proteomes" id="UP000002051">
    <property type="component" value="Unassembled WGS sequence"/>
</dbReference>
<dbReference type="InterPro" id="IPR005135">
    <property type="entry name" value="Endo/exonuclease/phosphatase"/>
</dbReference>
<proteinExistence type="predicted"/>
<dbReference type="HOGENOM" id="CLU_000680_36_3_1"/>
<dbReference type="SUPFAM" id="SSF56219">
    <property type="entry name" value="DNase I-like"/>
    <property type="match status" value="1"/>
</dbReference>
<sequence length="267" mass="30427">MASRKKWKRMLRRLWGGLSFPMRLLSYNVRGLGGGEKRGEVRKLVSEKHSFVMCIQESKLGVVDDLMIKLIWGDAACGYSYQPLVGASGGLVTVWDTSCVVVWSTTSFSHVGVMGFLTPLVANNNDVCVCVCGDFNSVRNWKERRGRSSVFRQADADLFNKFIEDNFLIDLPICGRLFTWYRGDGISMSRIDRFLLSAKWCEAWPNSIQVAHQRGLSDHVPLSLYVDAANWGPRPLRMLRCWAEFPGYDDFVRNKWVRNGINNTLRT</sequence>
<dbReference type="EMBL" id="KL403151">
    <property type="protein sequence ID" value="KEH15938.1"/>
    <property type="molecule type" value="Genomic_DNA"/>
</dbReference>
<reference evidence="2 4" key="2">
    <citation type="journal article" date="2014" name="BMC Genomics">
        <title>An improved genome release (version Mt4.0) for the model legume Medicago truncatula.</title>
        <authorList>
            <person name="Tang H."/>
            <person name="Krishnakumar V."/>
            <person name="Bidwell S."/>
            <person name="Rosen B."/>
            <person name="Chan A."/>
            <person name="Zhou S."/>
            <person name="Gentzbittel L."/>
            <person name="Childs K.L."/>
            <person name="Yandell M."/>
            <person name="Gundlach H."/>
            <person name="Mayer K.F."/>
            <person name="Schwartz D.C."/>
            <person name="Town C.D."/>
        </authorList>
    </citation>
    <scope>GENOME REANNOTATION</scope>
    <source>
        <strain evidence="2">A17</strain>
        <strain evidence="3 4">cv. Jemalong A17</strain>
    </source>
</reference>
<dbReference type="PANTHER" id="PTHR33710">
    <property type="entry name" value="BNAC02G09200D PROTEIN"/>
    <property type="match status" value="1"/>
</dbReference>
<dbReference type="PANTHER" id="PTHR33710:SF64">
    <property type="entry name" value="ENDONUCLEASE_EXONUCLEASE_PHOSPHATASE DOMAIN-CONTAINING PROTEIN"/>
    <property type="match status" value="1"/>
</dbReference>
<organism evidence="2 4">
    <name type="scientific">Medicago truncatula</name>
    <name type="common">Barrel medic</name>
    <name type="synonym">Medicago tribuloides</name>
    <dbReference type="NCBI Taxonomy" id="3880"/>
    <lineage>
        <taxon>Eukaryota</taxon>
        <taxon>Viridiplantae</taxon>
        <taxon>Streptophyta</taxon>
        <taxon>Embryophyta</taxon>
        <taxon>Tracheophyta</taxon>
        <taxon>Spermatophyta</taxon>
        <taxon>Magnoliopsida</taxon>
        <taxon>eudicotyledons</taxon>
        <taxon>Gunneridae</taxon>
        <taxon>Pentapetalae</taxon>
        <taxon>rosids</taxon>
        <taxon>fabids</taxon>
        <taxon>Fabales</taxon>
        <taxon>Fabaceae</taxon>
        <taxon>Papilionoideae</taxon>
        <taxon>50 kb inversion clade</taxon>
        <taxon>NPAAA clade</taxon>
        <taxon>Hologalegina</taxon>
        <taxon>IRL clade</taxon>
        <taxon>Trifolieae</taxon>
        <taxon>Medicago</taxon>
    </lineage>
</organism>
<name>A0A072TG45_MEDTR</name>
<gene>
    <name evidence="2" type="ORF">MTR_0426s0010</name>
</gene>
<dbReference type="InterPro" id="IPR036691">
    <property type="entry name" value="Endo/exonu/phosph_ase_sf"/>
</dbReference>
<dbReference type="AlphaFoldDB" id="A0A072TG45"/>
<evidence type="ECO:0000259" key="1">
    <source>
        <dbReference type="Pfam" id="PF03372"/>
    </source>
</evidence>
<keyword evidence="4" id="KW-1185">Reference proteome</keyword>
<dbReference type="Gene3D" id="3.60.10.10">
    <property type="entry name" value="Endonuclease/exonuclease/phosphatase"/>
    <property type="match status" value="2"/>
</dbReference>
<protein>
    <submittedName>
        <fullName evidence="2">Endonuclease/exonuclease/phosphatase family protein</fullName>
    </submittedName>
</protein>
<keyword evidence="2" id="KW-0378">Hydrolase</keyword>